<evidence type="ECO:0000313" key="5">
    <source>
        <dbReference type="Proteomes" id="UP001056539"/>
    </source>
</evidence>
<reference evidence="4" key="2">
    <citation type="submission" date="2022-06" db="EMBL/GenBank/DDBJ databases">
        <title>Thermospira aquatica gen. nov., sp. nov.</title>
        <authorList>
            <person name="Ben Ali Gam Z."/>
            <person name="Labat M."/>
        </authorList>
    </citation>
    <scope>NUCLEOTIDE SEQUENCE</scope>
    <source>
        <strain evidence="4">F1F22</strain>
    </source>
</reference>
<evidence type="ECO:0000256" key="2">
    <source>
        <dbReference type="RuleBase" id="RU003749"/>
    </source>
</evidence>
<dbReference type="PANTHER" id="PTHR33495">
    <property type="entry name" value="ANTI-SIGMA FACTOR ANTAGONIST TM_1081-RELATED-RELATED"/>
    <property type="match status" value="1"/>
</dbReference>
<dbReference type="RefSeq" id="WP_271436080.1">
    <property type="nucleotide sequence ID" value="NZ_CP073355.1"/>
</dbReference>
<dbReference type="Proteomes" id="UP001056539">
    <property type="component" value="Chromosome"/>
</dbReference>
<dbReference type="GO" id="GO:0043856">
    <property type="term" value="F:anti-sigma factor antagonist activity"/>
    <property type="evidence" value="ECO:0007669"/>
    <property type="project" value="InterPro"/>
</dbReference>
<dbReference type="CDD" id="cd07043">
    <property type="entry name" value="STAS_anti-anti-sigma_factors"/>
    <property type="match status" value="1"/>
</dbReference>
<keyword evidence="5" id="KW-1185">Reference proteome</keyword>
<protein>
    <recommendedName>
        <fullName evidence="2">Anti-sigma factor antagonist</fullName>
    </recommendedName>
</protein>
<dbReference type="KEGG" id="taqu:KDW03_03865"/>
<proteinExistence type="inferred from homology"/>
<name>A0AAX3BF99_9SPIR</name>
<feature type="domain" description="STAS" evidence="3">
    <location>
        <begin position="2"/>
        <end position="110"/>
    </location>
</feature>
<dbReference type="SUPFAM" id="SSF52091">
    <property type="entry name" value="SpoIIaa-like"/>
    <property type="match status" value="1"/>
</dbReference>
<evidence type="ECO:0000313" key="4">
    <source>
        <dbReference type="EMBL" id="URA10950.1"/>
    </source>
</evidence>
<evidence type="ECO:0000259" key="3">
    <source>
        <dbReference type="PROSITE" id="PS50801"/>
    </source>
</evidence>
<evidence type="ECO:0000256" key="1">
    <source>
        <dbReference type="ARBA" id="ARBA00009013"/>
    </source>
</evidence>
<reference evidence="4" key="1">
    <citation type="submission" date="2021-04" db="EMBL/GenBank/DDBJ databases">
        <authorList>
            <person name="Postec A."/>
        </authorList>
    </citation>
    <scope>NUCLEOTIDE SEQUENCE</scope>
    <source>
        <strain evidence="4">F1F22</strain>
    </source>
</reference>
<accession>A0AAX3BF99</accession>
<dbReference type="InterPro" id="IPR003658">
    <property type="entry name" value="Anti-sigma_ant"/>
</dbReference>
<dbReference type="InterPro" id="IPR036513">
    <property type="entry name" value="STAS_dom_sf"/>
</dbReference>
<dbReference type="NCBIfam" id="TIGR00377">
    <property type="entry name" value="ant_ant_sig"/>
    <property type="match status" value="1"/>
</dbReference>
<dbReference type="InterPro" id="IPR002645">
    <property type="entry name" value="STAS_dom"/>
</dbReference>
<dbReference type="AlphaFoldDB" id="A0AAX3BF99"/>
<dbReference type="Pfam" id="PF01740">
    <property type="entry name" value="STAS"/>
    <property type="match status" value="1"/>
</dbReference>
<sequence>MAGFQVTKTGNVVVLKISGEMDAHTAPQMDKALKEAIAQGNKIVLDVSQMTYVATAALGVLIANNNVVKTKGGKIVIAGMLDKIRKVFDTMGFSKVFPIASSVDEAKNLF</sequence>
<comment type="similarity">
    <text evidence="1 2">Belongs to the anti-sigma-factor antagonist family.</text>
</comment>
<dbReference type="EMBL" id="CP073355">
    <property type="protein sequence ID" value="URA10950.1"/>
    <property type="molecule type" value="Genomic_DNA"/>
</dbReference>
<gene>
    <name evidence="4" type="ORF">KDW03_03865</name>
</gene>
<dbReference type="Gene3D" id="3.30.750.24">
    <property type="entry name" value="STAS domain"/>
    <property type="match status" value="1"/>
</dbReference>
<organism evidence="4 5">
    <name type="scientific">Thermospira aquatica</name>
    <dbReference type="NCBI Taxonomy" id="2828656"/>
    <lineage>
        <taxon>Bacteria</taxon>
        <taxon>Pseudomonadati</taxon>
        <taxon>Spirochaetota</taxon>
        <taxon>Spirochaetia</taxon>
        <taxon>Brevinematales</taxon>
        <taxon>Thermospiraceae</taxon>
        <taxon>Thermospira</taxon>
    </lineage>
</organism>
<dbReference type="PROSITE" id="PS50801">
    <property type="entry name" value="STAS"/>
    <property type="match status" value="1"/>
</dbReference>